<protein>
    <submittedName>
        <fullName evidence="1">Uncharacterized protein</fullName>
    </submittedName>
</protein>
<comment type="caution">
    <text evidence="1">The sequence shown here is derived from an EMBL/GenBank/DDBJ whole genome shotgun (WGS) entry which is preliminary data.</text>
</comment>
<feature type="non-terminal residue" evidence="1">
    <location>
        <position position="1"/>
    </location>
</feature>
<evidence type="ECO:0000313" key="1">
    <source>
        <dbReference type="EMBL" id="MBA0587097.1"/>
    </source>
</evidence>
<feature type="non-terminal residue" evidence="1">
    <location>
        <position position="114"/>
    </location>
</feature>
<dbReference type="AlphaFoldDB" id="A0A7J8PCU8"/>
<accession>A0A7J8PCU8</accession>
<organism evidence="1 2">
    <name type="scientific">Gossypium raimondii</name>
    <name type="common">Peruvian cotton</name>
    <name type="synonym">Gossypium klotzschianum subsp. raimondii</name>
    <dbReference type="NCBI Taxonomy" id="29730"/>
    <lineage>
        <taxon>Eukaryota</taxon>
        <taxon>Viridiplantae</taxon>
        <taxon>Streptophyta</taxon>
        <taxon>Embryophyta</taxon>
        <taxon>Tracheophyta</taxon>
        <taxon>Spermatophyta</taxon>
        <taxon>Magnoliopsida</taxon>
        <taxon>eudicotyledons</taxon>
        <taxon>Gunneridae</taxon>
        <taxon>Pentapetalae</taxon>
        <taxon>rosids</taxon>
        <taxon>malvids</taxon>
        <taxon>Malvales</taxon>
        <taxon>Malvaceae</taxon>
        <taxon>Malvoideae</taxon>
        <taxon>Gossypium</taxon>
    </lineage>
</organism>
<proteinExistence type="predicted"/>
<name>A0A7J8PCU8_GOSRA</name>
<reference evidence="1 2" key="1">
    <citation type="journal article" date="2019" name="Genome Biol. Evol.">
        <title>Insights into the evolution of the New World diploid cottons (Gossypium, subgenus Houzingenia) based on genome sequencing.</title>
        <authorList>
            <person name="Grover C.E."/>
            <person name="Arick M.A. 2nd"/>
            <person name="Thrash A."/>
            <person name="Conover J.L."/>
            <person name="Sanders W.S."/>
            <person name="Peterson D.G."/>
            <person name="Frelichowski J.E."/>
            <person name="Scheffler J.A."/>
            <person name="Scheffler B.E."/>
            <person name="Wendel J.F."/>
        </authorList>
    </citation>
    <scope>NUCLEOTIDE SEQUENCE [LARGE SCALE GENOMIC DNA]</scope>
    <source>
        <strain evidence="1">8</strain>
        <tissue evidence="1">Leaf</tissue>
    </source>
</reference>
<evidence type="ECO:0000313" key="2">
    <source>
        <dbReference type="Proteomes" id="UP000593578"/>
    </source>
</evidence>
<dbReference type="Proteomes" id="UP000593578">
    <property type="component" value="Unassembled WGS sequence"/>
</dbReference>
<sequence>NKSKGIFIKEVPKKDNKKGVQVEVKESLIVEDLDNQIKVKNELVKAKLMLEKFTTSRNKLDEILAVGMRDLGKGGLRYVHKRKVVIQNPTSFVKALSSNDSGECSNLVLIKNNK</sequence>
<gene>
    <name evidence="1" type="ORF">Gorai_000233</name>
</gene>
<dbReference type="EMBL" id="JABEZZ010000006">
    <property type="protein sequence ID" value="MBA0587097.1"/>
    <property type="molecule type" value="Genomic_DNA"/>
</dbReference>